<comment type="caution">
    <text evidence="3">The sequence shown here is derived from an EMBL/GenBank/DDBJ whole genome shotgun (WGS) entry which is preliminary data.</text>
</comment>
<dbReference type="Gene3D" id="2.40.128.110">
    <property type="entry name" value="Lipid/polyisoprenoid-binding, YceI-like"/>
    <property type="match status" value="1"/>
</dbReference>
<evidence type="ECO:0000313" key="4">
    <source>
        <dbReference type="Proteomes" id="UP000245880"/>
    </source>
</evidence>
<keyword evidence="1" id="KW-0732">Signal</keyword>
<feature type="domain" description="Lipid/polyisoprenoid-binding YceI-like" evidence="2">
    <location>
        <begin position="53"/>
        <end position="182"/>
    </location>
</feature>
<dbReference type="Proteomes" id="UP000245880">
    <property type="component" value="Unassembled WGS sequence"/>
</dbReference>
<dbReference type="InterPro" id="IPR007372">
    <property type="entry name" value="Lipid/polyisoprenoid-bd_YceI"/>
</dbReference>
<dbReference type="OrthoDB" id="116832at2"/>
<reference evidence="3 4" key="1">
    <citation type="submission" date="2018-03" db="EMBL/GenBank/DDBJ databases">
        <title>Genomic Encyclopedia of Archaeal and Bacterial Type Strains, Phase II (KMG-II): from individual species to whole genera.</title>
        <authorList>
            <person name="Goeker M."/>
        </authorList>
    </citation>
    <scope>NUCLEOTIDE SEQUENCE [LARGE SCALE GENOMIC DNA]</scope>
    <source>
        <strain evidence="3 4">DSM 100346</strain>
    </source>
</reference>
<dbReference type="RefSeq" id="WP_109675843.1">
    <property type="nucleotide sequence ID" value="NZ_QGDT01000009.1"/>
</dbReference>
<name>A0A316AGQ9_9BACT</name>
<organism evidence="3 4">
    <name type="scientific">Dyadobacter jejuensis</name>
    <dbReference type="NCBI Taxonomy" id="1082580"/>
    <lineage>
        <taxon>Bacteria</taxon>
        <taxon>Pseudomonadati</taxon>
        <taxon>Bacteroidota</taxon>
        <taxon>Cytophagia</taxon>
        <taxon>Cytophagales</taxon>
        <taxon>Spirosomataceae</taxon>
        <taxon>Dyadobacter</taxon>
    </lineage>
</organism>
<dbReference type="SUPFAM" id="SSF101874">
    <property type="entry name" value="YceI-like"/>
    <property type="match status" value="1"/>
</dbReference>
<dbReference type="InterPro" id="IPR036761">
    <property type="entry name" value="TTHA0802/YceI-like_sf"/>
</dbReference>
<evidence type="ECO:0000259" key="2">
    <source>
        <dbReference type="Pfam" id="PF04264"/>
    </source>
</evidence>
<keyword evidence="4" id="KW-1185">Reference proteome</keyword>
<evidence type="ECO:0000313" key="3">
    <source>
        <dbReference type="EMBL" id="PWJ56985.1"/>
    </source>
</evidence>
<dbReference type="EMBL" id="QGDT01000009">
    <property type="protein sequence ID" value="PWJ56985.1"/>
    <property type="molecule type" value="Genomic_DNA"/>
</dbReference>
<proteinExistence type="predicted"/>
<dbReference type="Pfam" id="PF04264">
    <property type="entry name" value="YceI"/>
    <property type="match status" value="1"/>
</dbReference>
<feature type="signal peptide" evidence="1">
    <location>
        <begin position="1"/>
        <end position="23"/>
    </location>
</feature>
<sequence>MNKLKYTLHLVLVGLFISYSALGQVAAALYSTTSGNTQFSSDTPLENIQAENKRGQAVFNTKTRELAIRMNMKDFVFPNKLMQEHFNENYMESDQYPTASFRGKVNQAIDLGKEGISKVSATGTFTVHGQSQTRTLEGTIAVRRGTIIIDSSFEVQLEDHHIDVPKIVFMKIAQTIQVKAQYTLAPMNK</sequence>
<protein>
    <submittedName>
        <fullName evidence="3">YceI-like domain-containing protein</fullName>
    </submittedName>
</protein>
<evidence type="ECO:0000256" key="1">
    <source>
        <dbReference type="SAM" id="SignalP"/>
    </source>
</evidence>
<gene>
    <name evidence="3" type="ORF">CLV98_10994</name>
</gene>
<accession>A0A316AGQ9</accession>
<dbReference type="AlphaFoldDB" id="A0A316AGQ9"/>
<feature type="chain" id="PRO_5016382344" evidence="1">
    <location>
        <begin position="24"/>
        <end position="189"/>
    </location>
</feature>